<name>A0ABW6FIQ4_9ACTN</name>
<keyword evidence="3" id="KW-1185">Reference proteome</keyword>
<dbReference type="InterPro" id="IPR036689">
    <property type="entry name" value="ESAT-6-like_sf"/>
</dbReference>
<proteinExistence type="predicted"/>
<evidence type="ECO:0000313" key="3">
    <source>
        <dbReference type="Proteomes" id="UP001598448"/>
    </source>
</evidence>
<dbReference type="Proteomes" id="UP001598448">
    <property type="component" value="Unassembled WGS sequence"/>
</dbReference>
<evidence type="ECO:0000313" key="2">
    <source>
        <dbReference type="EMBL" id="MFD5098413.1"/>
    </source>
</evidence>
<gene>
    <name evidence="2" type="ORF">ACFWJN_05460</name>
</gene>
<dbReference type="RefSeq" id="WP_386709309.1">
    <property type="nucleotide sequence ID" value="NZ_JBHXIJ010000020.1"/>
</dbReference>
<evidence type="ECO:0000256" key="1">
    <source>
        <dbReference type="SAM" id="MobiDB-lite"/>
    </source>
</evidence>
<protein>
    <submittedName>
        <fullName evidence="2">WXG100 family type VII secretion target</fullName>
    </submittedName>
</protein>
<reference evidence="2 3" key="1">
    <citation type="submission" date="2024-09" db="EMBL/GenBank/DDBJ databases">
        <title>The Natural Products Discovery Center: Release of the First 8490 Sequenced Strains for Exploring Actinobacteria Biosynthetic Diversity.</title>
        <authorList>
            <person name="Kalkreuter E."/>
            <person name="Kautsar S.A."/>
            <person name="Yang D."/>
            <person name="Bader C.D."/>
            <person name="Teijaro C.N."/>
            <person name="Fluegel L."/>
            <person name="Davis C.M."/>
            <person name="Simpson J.R."/>
            <person name="Lauterbach L."/>
            <person name="Steele A.D."/>
            <person name="Gui C."/>
            <person name="Meng S."/>
            <person name="Li G."/>
            <person name="Viehrig K."/>
            <person name="Ye F."/>
            <person name="Su P."/>
            <person name="Kiefer A.F."/>
            <person name="Nichols A."/>
            <person name="Cepeda A.J."/>
            <person name="Yan W."/>
            <person name="Fan B."/>
            <person name="Jiang Y."/>
            <person name="Adhikari A."/>
            <person name="Zheng C.-J."/>
            <person name="Schuster L."/>
            <person name="Cowan T.M."/>
            <person name="Smanski M.J."/>
            <person name="Chevrette M.G."/>
            <person name="De Carvalho L.P.S."/>
            <person name="Shen B."/>
        </authorList>
    </citation>
    <scope>NUCLEOTIDE SEQUENCE [LARGE SCALE GENOMIC DNA]</scope>
    <source>
        <strain evidence="2 3">NPDC058348</strain>
    </source>
</reference>
<dbReference type="EMBL" id="JBHXIJ010000020">
    <property type="protein sequence ID" value="MFD5098413.1"/>
    <property type="molecule type" value="Genomic_DNA"/>
</dbReference>
<comment type="caution">
    <text evidence="2">The sequence shown here is derived from an EMBL/GenBank/DDBJ whole genome shotgun (WGS) entry which is preliminary data.</text>
</comment>
<organism evidence="2 3">
    <name type="scientific">Streptomyces albidochromogenes</name>
    <dbReference type="NCBI Taxonomy" id="329524"/>
    <lineage>
        <taxon>Bacteria</taxon>
        <taxon>Bacillati</taxon>
        <taxon>Actinomycetota</taxon>
        <taxon>Actinomycetes</taxon>
        <taxon>Kitasatosporales</taxon>
        <taxon>Streptomycetaceae</taxon>
        <taxon>Streptomyces</taxon>
    </lineage>
</organism>
<sequence>MSPANAVKTDDELARLDFATLLRFGLVERSRMRTALFGDGAVGAAVVLGRAGVYPRAVAFLAEIVRSGGAAYAARLEEPVPGEDAGSMVRAWLEAGASVRRTGDDDDALARWLSAVGGRRDHGRTPDGHRHGRGAGLMAGEDTTTRRAALAGAMNAIDGAGSKNDLIAAIDQALAVPEPKGDPAAIESAANAYKKAVDHCRFEVEEPVEHVAAEKLPQAWEGMASVTAQQVVAAAGRAAEQMTEAFQQGKKALERLADGVRAAQREDGPGRSELLRARNMLGGADGFFDGMVEKDAEEEEKERAREIARAGAKARHTAAVCADDAARAAARDLNKLAAEARSGHLVAKGLSPVDRLMLADTAMVDEKGAAREYNEILSANDLERSGERLDSMSPADRAEFQRMLDSAGSPEERAYLMKALAAGHDMDGIRDFSQKIAGKDEAWLARHLTPVVTEVDAYGDPLQATTENAFKGQKWVQGGDGQEASCVASSTVNARAMVDPVYALGLTGGPDGQEDDPDAFRERLVDEQHRVHDEGDGSRGGFFENGPPTGMDDEGWSEVADNELNSPTGTDYERHDLNSADDRRGALPEIERAVSEGKPVPIKTTGDGGHALVIVGQENGMLQVHNPWGETTWVSEEDFVNGNMDKASDQRFPDATGVHIPK</sequence>
<feature type="compositionally biased region" description="Basic and acidic residues" evidence="1">
    <location>
        <begin position="119"/>
        <end position="129"/>
    </location>
</feature>
<feature type="region of interest" description="Disordered" evidence="1">
    <location>
        <begin position="529"/>
        <end position="557"/>
    </location>
</feature>
<feature type="region of interest" description="Disordered" evidence="1">
    <location>
        <begin position="119"/>
        <end position="138"/>
    </location>
</feature>
<accession>A0ABW6FIQ4</accession>
<dbReference type="SUPFAM" id="SSF140453">
    <property type="entry name" value="EsxAB dimer-like"/>
    <property type="match status" value="1"/>
</dbReference>